<feature type="repeat" description="TPR" evidence="1">
    <location>
        <begin position="568"/>
        <end position="601"/>
    </location>
</feature>
<evidence type="ECO:0000313" key="5">
    <source>
        <dbReference type="EMBL" id="SFE32495.1"/>
    </source>
</evidence>
<feature type="compositionally biased region" description="Pro residues" evidence="2">
    <location>
        <begin position="28"/>
        <end position="39"/>
    </location>
</feature>
<keyword evidence="1" id="KW-0802">TPR repeat</keyword>
<dbReference type="Gene3D" id="1.25.40.10">
    <property type="entry name" value="Tetratricopeptide repeat domain"/>
    <property type="match status" value="1"/>
</dbReference>
<dbReference type="Proteomes" id="UP000199400">
    <property type="component" value="Unassembled WGS sequence"/>
</dbReference>
<dbReference type="InterPro" id="IPR011990">
    <property type="entry name" value="TPR-like_helical_dom_sf"/>
</dbReference>
<evidence type="ECO:0000256" key="1">
    <source>
        <dbReference type="PROSITE-ProRule" id="PRU00339"/>
    </source>
</evidence>
<feature type="chain" id="PRO_5011549345" evidence="3">
    <location>
        <begin position="24"/>
        <end position="1271"/>
    </location>
</feature>
<keyword evidence="6" id="KW-1185">Reference proteome</keyword>
<dbReference type="Gene3D" id="3.10.620.30">
    <property type="match status" value="1"/>
</dbReference>
<dbReference type="InterPro" id="IPR019734">
    <property type="entry name" value="TPR_rpt"/>
</dbReference>
<dbReference type="RefSeq" id="WP_096333083.1">
    <property type="nucleotide sequence ID" value="NZ_FOMX01000012.1"/>
</dbReference>
<dbReference type="PROSITE" id="PS50005">
    <property type="entry name" value="TPR"/>
    <property type="match status" value="1"/>
</dbReference>
<dbReference type="SUPFAM" id="SSF48452">
    <property type="entry name" value="TPR-like"/>
    <property type="match status" value="1"/>
</dbReference>
<dbReference type="SMART" id="SM00028">
    <property type="entry name" value="TPR"/>
    <property type="match status" value="2"/>
</dbReference>
<accession>A0A1I1ZLF3</accession>
<dbReference type="Gene3D" id="2.60.40.3140">
    <property type="match status" value="1"/>
</dbReference>
<dbReference type="OrthoDB" id="103430at2"/>
<gene>
    <name evidence="5" type="ORF">SAMN02745121_03837</name>
</gene>
<feature type="signal peptide" evidence="3">
    <location>
        <begin position="1"/>
        <end position="23"/>
    </location>
</feature>
<proteinExistence type="predicted"/>
<keyword evidence="3" id="KW-0732">Signal</keyword>
<dbReference type="Gene3D" id="2.60.120.1130">
    <property type="match status" value="1"/>
</dbReference>
<dbReference type="InterPro" id="IPR024618">
    <property type="entry name" value="DUF3857"/>
</dbReference>
<dbReference type="STRING" id="54.SAMN02745121_03837"/>
<evidence type="ECO:0000256" key="2">
    <source>
        <dbReference type="SAM" id="MobiDB-lite"/>
    </source>
</evidence>
<sequence>MLAVTAARHAWLALALAVAPGPAAPSTAPTPPPAAPPQAPLFKPGVRDAAHPGRYVREFERRKAILRNEPGPAAILALLGLVFELQGEVPREELMAFVDGARKHREPLVASYAGYVRGQLLEQEGQGQGPDAEAAFRAEGYLLDWQIVGPFDNSGRGGHDQVFEPETAPFSAGQTFVGKLPGEPLPWRSFVHAKAPRNGFVNLADLLQPDTDVTGYATVWIRSDRAVDAALHIGAAGAYKVWLDGVPVGQAASYHSPNALQDAHPMRLQAGWNRLLVKLGADEGLWGFYARVSAPSGAPLAGLEVRGSPPEGLQASGEKGASKTAKPEAKQPAKLRPVRSLRGLLEARAQGPRPRPADRLALVEFYRWTSPFAPEDRTAVDRAREADEAVKSARSAQLLAILDPDQNSSRTALLTGIERARKEGKASAPLLASMLADLSLRYQSLGLEERGRALLDEAFATTPDDPLIELTLATRLATDGFPLAALEWVEDMLKRYPGSALLLRDKADRLLDLGRTEPALALLEKLAGDRPTDGGLARQIADGKLRLGKPDAAAEVGRRRAAAVPGLPEAFREVARLEEARGDLTKARAALQAAVDLAPQDADLHTALARLAARDGDGAAAIRSVRRSLALRPQQPELRDYLATLDATQKDDLLARYPVDFEALAKKPTPKSWAGKDAGVLLHRTVVRVLPNGLTERLEHRVVRVLDDRGIRSQAVQGMVYDPEEAYVDVRRARVRRTDGRIEEIGDPTVVSLTDAGYRMFYDQRQQRVNFNGLRVGDVLEVAFVRRDTALRNKFDDYFGEMVPLEGFEPQLLREYVLEAPSSRKLYFNQPVEQEPGPAEGTVRYRVTMGERRGVKPESGMPGWTELVKYLHVSTYSDWDAVGRWYWNLVKEQLVVDAKIKAAVQDVLKSLPKGAGEREKVRALYKHVITSTRYVGLEFGIHGFKPYRTTDVYDRRFGDCKDKASLLKVMLAEAGIASHLVLVRTRDQGALGAAPASLSAFNHAITYVPSLDLYLDGTAEFSGPEELPTGDQGATVLIVRDGKGAEFKTIPVSPAGDNKQIVHQTVELKPDGSADVKHLFTVTGASAASWRSALQAAENRKERLTQVWGGQFPGLEIRELEAPGLGDVLHPVQIRTAWSVPAWAQRQNDVLRFNVLGHRTGLQRGLAGQATREHDLVMAAPATEVNVIEVTAPKGYTFGQSPANKSFETPFARFTLDVAGRGDRVEVRTELEYRTHRFKAADYRALREFLGQVDGALEQAFELRPEPRGAN</sequence>
<evidence type="ECO:0000313" key="6">
    <source>
        <dbReference type="Proteomes" id="UP000199400"/>
    </source>
</evidence>
<name>A0A1I1ZLF3_9BACT</name>
<feature type="domain" description="DUF3857" evidence="4">
    <location>
        <begin position="692"/>
        <end position="848"/>
    </location>
</feature>
<feature type="region of interest" description="Disordered" evidence="2">
    <location>
        <begin position="22"/>
        <end position="46"/>
    </location>
</feature>
<dbReference type="EMBL" id="FOMX01000012">
    <property type="protein sequence ID" value="SFE32495.1"/>
    <property type="molecule type" value="Genomic_DNA"/>
</dbReference>
<organism evidence="5 6">
    <name type="scientific">Nannocystis exedens</name>
    <dbReference type="NCBI Taxonomy" id="54"/>
    <lineage>
        <taxon>Bacteria</taxon>
        <taxon>Pseudomonadati</taxon>
        <taxon>Myxococcota</taxon>
        <taxon>Polyangia</taxon>
        <taxon>Nannocystales</taxon>
        <taxon>Nannocystaceae</taxon>
        <taxon>Nannocystis</taxon>
    </lineage>
</organism>
<dbReference type="InterPro" id="IPR038765">
    <property type="entry name" value="Papain-like_cys_pep_sf"/>
</dbReference>
<dbReference type="SUPFAM" id="SSF54001">
    <property type="entry name" value="Cysteine proteinases"/>
    <property type="match status" value="1"/>
</dbReference>
<evidence type="ECO:0000259" key="4">
    <source>
        <dbReference type="Pfam" id="PF12969"/>
    </source>
</evidence>
<dbReference type="Pfam" id="PF12969">
    <property type="entry name" value="DUF3857"/>
    <property type="match status" value="1"/>
</dbReference>
<reference evidence="6" key="1">
    <citation type="submission" date="2016-10" db="EMBL/GenBank/DDBJ databases">
        <authorList>
            <person name="Varghese N."/>
            <person name="Submissions S."/>
        </authorList>
    </citation>
    <scope>NUCLEOTIDE SEQUENCE [LARGE SCALE GENOMIC DNA]</scope>
    <source>
        <strain evidence="6">ATCC 25963</strain>
    </source>
</reference>
<dbReference type="AlphaFoldDB" id="A0A1I1ZLF3"/>
<evidence type="ECO:0000256" key="3">
    <source>
        <dbReference type="SAM" id="SignalP"/>
    </source>
</evidence>
<feature type="region of interest" description="Disordered" evidence="2">
    <location>
        <begin position="302"/>
        <end position="337"/>
    </location>
</feature>
<protein>
    <submittedName>
        <fullName evidence="5">Tfp pilus assembly protein PilF</fullName>
    </submittedName>
</protein>